<sequence length="144" mass="16608">MEVGCRARYPTHIRSETGVRWDMGWRIRAEYFVPVVLGVLQQNVGVWSSKIVWILEEQKQEAVRQLQSSMDDIPPHEYRSISVYDTLRGNFVATIHEEIGQPEFLSRSEFSLAQEDNTYVLLLDESSQVLRLPRDATGFPAHNS</sequence>
<comment type="caution">
    <text evidence="1">The sequence shown here is derived from an EMBL/GenBank/DDBJ whole genome shotgun (WGS) entry which is preliminary data.</text>
</comment>
<accession>A0A4C1UYH3</accession>
<dbReference type="AlphaFoldDB" id="A0A4C1UYH3"/>
<protein>
    <submittedName>
        <fullName evidence="1">Uncharacterized protein</fullName>
    </submittedName>
</protein>
<gene>
    <name evidence="1" type="ORF">EVAR_84627_1</name>
</gene>
<dbReference type="Proteomes" id="UP000299102">
    <property type="component" value="Unassembled WGS sequence"/>
</dbReference>
<reference evidence="1 2" key="1">
    <citation type="journal article" date="2019" name="Commun. Biol.">
        <title>The bagworm genome reveals a unique fibroin gene that provides high tensile strength.</title>
        <authorList>
            <person name="Kono N."/>
            <person name="Nakamura H."/>
            <person name="Ohtoshi R."/>
            <person name="Tomita M."/>
            <person name="Numata K."/>
            <person name="Arakawa K."/>
        </authorList>
    </citation>
    <scope>NUCLEOTIDE SEQUENCE [LARGE SCALE GENOMIC DNA]</scope>
</reference>
<name>A0A4C1UYH3_EUMVA</name>
<evidence type="ECO:0000313" key="2">
    <source>
        <dbReference type="Proteomes" id="UP000299102"/>
    </source>
</evidence>
<dbReference type="EMBL" id="BGZK01000247">
    <property type="protein sequence ID" value="GBP31515.1"/>
    <property type="molecule type" value="Genomic_DNA"/>
</dbReference>
<organism evidence="1 2">
    <name type="scientific">Eumeta variegata</name>
    <name type="common">Bagworm moth</name>
    <name type="synonym">Eumeta japonica</name>
    <dbReference type="NCBI Taxonomy" id="151549"/>
    <lineage>
        <taxon>Eukaryota</taxon>
        <taxon>Metazoa</taxon>
        <taxon>Ecdysozoa</taxon>
        <taxon>Arthropoda</taxon>
        <taxon>Hexapoda</taxon>
        <taxon>Insecta</taxon>
        <taxon>Pterygota</taxon>
        <taxon>Neoptera</taxon>
        <taxon>Endopterygota</taxon>
        <taxon>Lepidoptera</taxon>
        <taxon>Glossata</taxon>
        <taxon>Ditrysia</taxon>
        <taxon>Tineoidea</taxon>
        <taxon>Psychidae</taxon>
        <taxon>Oiketicinae</taxon>
        <taxon>Eumeta</taxon>
    </lineage>
</organism>
<keyword evidence="2" id="KW-1185">Reference proteome</keyword>
<proteinExistence type="predicted"/>
<evidence type="ECO:0000313" key="1">
    <source>
        <dbReference type="EMBL" id="GBP31515.1"/>
    </source>
</evidence>